<dbReference type="InterPro" id="IPR029787">
    <property type="entry name" value="Nucleotide_cyclase"/>
</dbReference>
<dbReference type="Gene3D" id="6.10.340.10">
    <property type="match status" value="1"/>
</dbReference>
<accession>A0A7I7MKF6</accession>
<dbReference type="Gene3D" id="3.30.70.1230">
    <property type="entry name" value="Nucleotide cyclase"/>
    <property type="match status" value="1"/>
</dbReference>
<evidence type="ECO:0000256" key="6">
    <source>
        <dbReference type="ARBA" id="ARBA00023136"/>
    </source>
</evidence>
<comment type="subcellular location">
    <subcellularLocation>
        <location evidence="1">Cell membrane</location>
        <topology evidence="1">Multi-pass membrane protein</topology>
    </subcellularLocation>
</comment>
<dbReference type="GO" id="GO:0005886">
    <property type="term" value="C:plasma membrane"/>
    <property type="evidence" value="ECO:0007669"/>
    <property type="project" value="UniProtKB-SubCell"/>
</dbReference>
<dbReference type="InterPro" id="IPR050697">
    <property type="entry name" value="Adenylyl/Guanylyl_Cyclase_3/4"/>
</dbReference>
<dbReference type="SMART" id="SM00044">
    <property type="entry name" value="CYCc"/>
    <property type="match status" value="1"/>
</dbReference>
<gene>
    <name evidence="7" type="ORF">MSHI_05420</name>
</gene>
<dbReference type="RefSeq" id="WP_083047727.1">
    <property type="nucleotide sequence ID" value="NZ_AP022575.1"/>
</dbReference>
<protein>
    <submittedName>
        <fullName evidence="7">Uncharacterized protein</fullName>
    </submittedName>
</protein>
<evidence type="ECO:0000256" key="1">
    <source>
        <dbReference type="ARBA" id="ARBA00004651"/>
    </source>
</evidence>
<keyword evidence="8" id="KW-1185">Reference proteome</keyword>
<dbReference type="AlphaFoldDB" id="A0A7I7MKF6"/>
<evidence type="ECO:0000256" key="3">
    <source>
        <dbReference type="ARBA" id="ARBA00022475"/>
    </source>
</evidence>
<keyword evidence="6" id="KW-0472">Membrane</keyword>
<dbReference type="CDD" id="cd07302">
    <property type="entry name" value="CHD"/>
    <property type="match status" value="1"/>
</dbReference>
<dbReference type="KEGG" id="mshj:MSHI_05420"/>
<comment type="similarity">
    <text evidence="2">Belongs to the adenylyl cyclase class-3 family.</text>
</comment>
<dbReference type="InterPro" id="IPR001054">
    <property type="entry name" value="A/G_cyclase"/>
</dbReference>
<dbReference type="SUPFAM" id="SSF158472">
    <property type="entry name" value="HAMP domain-like"/>
    <property type="match status" value="1"/>
</dbReference>
<dbReference type="PANTHER" id="PTHR43081:SF17">
    <property type="entry name" value="BLL5647 PROTEIN"/>
    <property type="match status" value="1"/>
</dbReference>
<dbReference type="SMART" id="SM00304">
    <property type="entry name" value="HAMP"/>
    <property type="match status" value="1"/>
</dbReference>
<evidence type="ECO:0000313" key="8">
    <source>
        <dbReference type="Proteomes" id="UP000467236"/>
    </source>
</evidence>
<dbReference type="CDD" id="cd06225">
    <property type="entry name" value="HAMP"/>
    <property type="match status" value="1"/>
</dbReference>
<name>A0A7I7MKF6_9MYCO</name>
<sequence length="541" mass="58626">MSPNKTMAQRLGRVLETVTRQSGRLSETPAYGSWLLGRVSESQHRRRVRIQVILTAMVVGANLIGIGVVLLLVTVAIPAPSVFDDALLWVTFGVTPAYIALALVVGTYWITRRTVLALRWAIEERAPTPEDERNTFLAPWRVAIVDLVLWEIGAGLLTILYGMADHLLIPRFLFGVSFCGVLVATGSYLLTEFALRPVAAQALGAGPPPRRLAPGIMGRTLMVWLLGSAVPVIGIGLVAFFQLLLRNLTETEFAVAVMIICAATVIFGFILMWILAWLTATPVRVVRAALKRVERGDLRGDLVVFDGTELGELQRGFNAMVAGLRERERIRDLFGRHVGREVAAAAERERPTLGGEERHVAVVFIDIVGSTQLVTSRPPADVVSLLNRFFAIVVEAVDHHHGLVNKFEGDASLAIFGAPNRLACPEDQALTAARAMAARLAKEMPECQAGIGVAAGQVIAGNVGAKQRFEYTVIGEPVNEAARLCELAKSHPGRLLASGETLNGASEKVRVLWSLGETVTLRGHDQPTRLARPIEPASRLG</sequence>
<evidence type="ECO:0000313" key="7">
    <source>
        <dbReference type="EMBL" id="BBX72636.1"/>
    </source>
</evidence>
<dbReference type="PROSITE" id="PS50885">
    <property type="entry name" value="HAMP"/>
    <property type="match status" value="1"/>
</dbReference>
<keyword evidence="5" id="KW-1133">Transmembrane helix</keyword>
<evidence type="ECO:0000256" key="5">
    <source>
        <dbReference type="ARBA" id="ARBA00022989"/>
    </source>
</evidence>
<dbReference type="OrthoDB" id="368920at2"/>
<evidence type="ECO:0000256" key="2">
    <source>
        <dbReference type="ARBA" id="ARBA00005381"/>
    </source>
</evidence>
<reference evidence="7 8" key="1">
    <citation type="journal article" date="2019" name="Emerg. Microbes Infect.">
        <title>Comprehensive subspecies identification of 175 nontuberculous mycobacteria species based on 7547 genomic profiles.</title>
        <authorList>
            <person name="Matsumoto Y."/>
            <person name="Kinjo T."/>
            <person name="Motooka D."/>
            <person name="Nabeya D."/>
            <person name="Jung N."/>
            <person name="Uechi K."/>
            <person name="Horii T."/>
            <person name="Iida T."/>
            <person name="Fujita J."/>
            <person name="Nakamura S."/>
        </authorList>
    </citation>
    <scope>NUCLEOTIDE SEQUENCE [LARGE SCALE GENOMIC DNA]</scope>
    <source>
        <strain evidence="7 8">JCM 14233</strain>
    </source>
</reference>
<dbReference type="GO" id="GO:0004016">
    <property type="term" value="F:adenylate cyclase activity"/>
    <property type="evidence" value="ECO:0007669"/>
    <property type="project" value="UniProtKB-ARBA"/>
</dbReference>
<keyword evidence="4" id="KW-0812">Transmembrane</keyword>
<dbReference type="SUPFAM" id="SSF55073">
    <property type="entry name" value="Nucleotide cyclase"/>
    <property type="match status" value="1"/>
</dbReference>
<organism evidence="7 8">
    <name type="scientific">Mycobacterium shinjukuense</name>
    <dbReference type="NCBI Taxonomy" id="398694"/>
    <lineage>
        <taxon>Bacteria</taxon>
        <taxon>Bacillati</taxon>
        <taxon>Actinomycetota</taxon>
        <taxon>Actinomycetes</taxon>
        <taxon>Mycobacteriales</taxon>
        <taxon>Mycobacteriaceae</taxon>
        <taxon>Mycobacterium</taxon>
    </lineage>
</organism>
<dbReference type="Pfam" id="PF00672">
    <property type="entry name" value="HAMP"/>
    <property type="match status" value="1"/>
</dbReference>
<dbReference type="PANTHER" id="PTHR43081">
    <property type="entry name" value="ADENYLATE CYCLASE, TERMINAL-DIFFERENTIATION SPECIFIC-RELATED"/>
    <property type="match status" value="1"/>
</dbReference>
<keyword evidence="3" id="KW-1003">Cell membrane</keyword>
<dbReference type="EMBL" id="AP022575">
    <property type="protein sequence ID" value="BBX72636.1"/>
    <property type="molecule type" value="Genomic_DNA"/>
</dbReference>
<dbReference type="Pfam" id="PF00211">
    <property type="entry name" value="Guanylate_cyc"/>
    <property type="match status" value="1"/>
</dbReference>
<dbReference type="FunFam" id="3.30.70.1230:FF:000016">
    <property type="entry name" value="Adenylate/guanylate cyclase domain-containing protein"/>
    <property type="match status" value="1"/>
</dbReference>
<dbReference type="Proteomes" id="UP000467236">
    <property type="component" value="Chromosome"/>
</dbReference>
<dbReference type="GO" id="GO:0006171">
    <property type="term" value="P:cAMP biosynthetic process"/>
    <property type="evidence" value="ECO:0007669"/>
    <property type="project" value="TreeGrafter"/>
</dbReference>
<dbReference type="GO" id="GO:0035556">
    <property type="term" value="P:intracellular signal transduction"/>
    <property type="evidence" value="ECO:0007669"/>
    <property type="project" value="InterPro"/>
</dbReference>
<dbReference type="InterPro" id="IPR003660">
    <property type="entry name" value="HAMP_dom"/>
</dbReference>
<dbReference type="PROSITE" id="PS50125">
    <property type="entry name" value="GUANYLATE_CYCLASE_2"/>
    <property type="match status" value="1"/>
</dbReference>
<proteinExistence type="inferred from homology"/>
<evidence type="ECO:0000256" key="4">
    <source>
        <dbReference type="ARBA" id="ARBA00022692"/>
    </source>
</evidence>